<protein>
    <submittedName>
        <fullName evidence="15">Uncharacterized protein</fullName>
    </submittedName>
</protein>
<dbReference type="FunFam" id="3.30.40.10:FF:000005">
    <property type="entry name" value="zinc finger protein isoform X1"/>
    <property type="match status" value="1"/>
</dbReference>
<evidence type="ECO:0000256" key="9">
    <source>
        <dbReference type="ARBA" id="ARBA00023242"/>
    </source>
</evidence>
<dbReference type="InterPro" id="IPR013083">
    <property type="entry name" value="Znf_RING/FYVE/PHD"/>
</dbReference>
<feature type="region of interest" description="Disordered" evidence="11">
    <location>
        <begin position="140"/>
        <end position="204"/>
    </location>
</feature>
<dbReference type="AlphaFoldDB" id="A0A914WNF3"/>
<evidence type="ECO:0000256" key="5">
    <source>
        <dbReference type="ARBA" id="ARBA00022771"/>
    </source>
</evidence>
<feature type="compositionally biased region" description="Acidic residues" evidence="11">
    <location>
        <begin position="146"/>
        <end position="155"/>
    </location>
</feature>
<evidence type="ECO:0000256" key="1">
    <source>
        <dbReference type="ARBA" id="ARBA00004123"/>
    </source>
</evidence>
<dbReference type="InterPro" id="IPR036236">
    <property type="entry name" value="Znf_C2H2_sf"/>
</dbReference>
<comment type="similarity">
    <text evidence="2">Belongs to the requiem/DPF family.</text>
</comment>
<evidence type="ECO:0000256" key="8">
    <source>
        <dbReference type="ARBA" id="ARBA00023163"/>
    </source>
</evidence>
<evidence type="ECO:0000256" key="10">
    <source>
        <dbReference type="PROSITE-ProRule" id="PRU00042"/>
    </source>
</evidence>
<dbReference type="Proteomes" id="UP000887566">
    <property type="component" value="Unplaced"/>
</dbReference>
<comment type="subcellular location">
    <subcellularLocation>
        <location evidence="1">Nucleus</location>
    </subcellularLocation>
</comment>
<evidence type="ECO:0000256" key="6">
    <source>
        <dbReference type="ARBA" id="ARBA00022833"/>
    </source>
</evidence>
<dbReference type="InterPro" id="IPR011011">
    <property type="entry name" value="Znf_FYVE_PHD"/>
</dbReference>
<dbReference type="SUPFAM" id="SSF57903">
    <property type="entry name" value="FYVE/PHD zinc finger"/>
    <property type="match status" value="2"/>
</dbReference>
<dbReference type="CDD" id="cd15619">
    <property type="entry name" value="PHD1_d4"/>
    <property type="match status" value="1"/>
</dbReference>
<dbReference type="PROSITE" id="PS50016">
    <property type="entry name" value="ZF_PHD_2"/>
    <property type="match status" value="2"/>
</dbReference>
<evidence type="ECO:0000256" key="2">
    <source>
        <dbReference type="ARBA" id="ARBA00010539"/>
    </source>
</evidence>
<evidence type="ECO:0000256" key="7">
    <source>
        <dbReference type="ARBA" id="ARBA00023015"/>
    </source>
</evidence>
<dbReference type="GO" id="GO:0008270">
    <property type="term" value="F:zinc ion binding"/>
    <property type="evidence" value="ECO:0007669"/>
    <property type="project" value="UniProtKB-KW"/>
</dbReference>
<dbReference type="Gene3D" id="3.30.40.10">
    <property type="entry name" value="Zinc/RING finger domain, C3HC4 (zinc finger)"/>
    <property type="match status" value="1"/>
</dbReference>
<dbReference type="SUPFAM" id="SSF57667">
    <property type="entry name" value="beta-beta-alpha zinc fingers"/>
    <property type="match status" value="1"/>
</dbReference>
<dbReference type="Pfam" id="PF14051">
    <property type="entry name" value="DPF1-3_N"/>
    <property type="match status" value="1"/>
</dbReference>
<keyword evidence="7" id="KW-0805">Transcription regulation</keyword>
<dbReference type="PANTHER" id="PTHR45888">
    <property type="entry name" value="HL01030P-RELATED"/>
    <property type="match status" value="1"/>
</dbReference>
<dbReference type="CDD" id="cd15530">
    <property type="entry name" value="PHD2_d4"/>
    <property type="match status" value="1"/>
</dbReference>
<evidence type="ECO:0000259" key="12">
    <source>
        <dbReference type="PROSITE" id="PS50016"/>
    </source>
</evidence>
<dbReference type="Pfam" id="PF00628">
    <property type="entry name" value="PHD"/>
    <property type="match status" value="2"/>
</dbReference>
<keyword evidence="5 10" id="KW-0863">Zinc-finger</keyword>
<evidence type="ECO:0000256" key="4">
    <source>
        <dbReference type="ARBA" id="ARBA00022737"/>
    </source>
</evidence>
<organism evidence="14 15">
    <name type="scientific">Plectus sambesii</name>
    <dbReference type="NCBI Taxonomy" id="2011161"/>
    <lineage>
        <taxon>Eukaryota</taxon>
        <taxon>Metazoa</taxon>
        <taxon>Ecdysozoa</taxon>
        <taxon>Nematoda</taxon>
        <taxon>Chromadorea</taxon>
        <taxon>Plectida</taxon>
        <taxon>Plectina</taxon>
        <taxon>Plectoidea</taxon>
        <taxon>Plectidae</taxon>
        <taxon>Plectus</taxon>
    </lineage>
</organism>
<keyword evidence="8" id="KW-0804">Transcription</keyword>
<proteinExistence type="inferred from homology"/>
<accession>A0A914WNF3</accession>
<keyword evidence="9" id="KW-0539">Nucleus</keyword>
<dbReference type="GO" id="GO:0007399">
    <property type="term" value="P:nervous system development"/>
    <property type="evidence" value="ECO:0007669"/>
    <property type="project" value="TreeGrafter"/>
</dbReference>
<feature type="domain" description="PHD-type" evidence="12">
    <location>
        <begin position="316"/>
        <end position="366"/>
    </location>
</feature>
<dbReference type="InterPro" id="IPR013087">
    <property type="entry name" value="Znf_C2H2_type"/>
</dbReference>
<reference evidence="15" key="1">
    <citation type="submission" date="2022-11" db="UniProtKB">
        <authorList>
            <consortium name="WormBaseParasite"/>
        </authorList>
    </citation>
    <scope>IDENTIFICATION</scope>
</reference>
<dbReference type="Gene3D" id="3.30.160.60">
    <property type="entry name" value="Classic Zinc Finger"/>
    <property type="match status" value="1"/>
</dbReference>
<dbReference type="PROSITE" id="PS50157">
    <property type="entry name" value="ZINC_FINGER_C2H2_2"/>
    <property type="match status" value="1"/>
</dbReference>
<evidence type="ECO:0000259" key="13">
    <source>
        <dbReference type="PROSITE" id="PS50157"/>
    </source>
</evidence>
<feature type="domain" description="C2H2-type" evidence="13">
    <location>
        <begin position="209"/>
        <end position="237"/>
    </location>
</feature>
<dbReference type="SMART" id="SM00249">
    <property type="entry name" value="PHD"/>
    <property type="match status" value="2"/>
</dbReference>
<dbReference type="InterPro" id="IPR001965">
    <property type="entry name" value="Znf_PHD"/>
</dbReference>
<dbReference type="GO" id="GO:0071565">
    <property type="term" value="C:nBAF complex"/>
    <property type="evidence" value="ECO:0007669"/>
    <property type="project" value="TreeGrafter"/>
</dbReference>
<dbReference type="WBParaSite" id="PSAMB.scaffold467size70330.g6256.t1">
    <property type="protein sequence ID" value="PSAMB.scaffold467size70330.g6256.t1"/>
    <property type="gene ID" value="PSAMB.scaffold467size70330.g6256"/>
</dbReference>
<keyword evidence="6" id="KW-0862">Zinc</keyword>
<dbReference type="PANTHER" id="PTHR45888:SF5">
    <property type="entry name" value="D4, ISOFORM A"/>
    <property type="match status" value="1"/>
</dbReference>
<evidence type="ECO:0000256" key="11">
    <source>
        <dbReference type="SAM" id="MobiDB-lite"/>
    </source>
</evidence>
<dbReference type="InterPro" id="IPR019787">
    <property type="entry name" value="Znf_PHD-finger"/>
</dbReference>
<evidence type="ECO:0000313" key="15">
    <source>
        <dbReference type="WBParaSite" id="PSAMB.scaffold467size70330.g6256.t1"/>
    </source>
</evidence>
<sequence>MIKESAYIELMKNCSKWNNHIESERKGRYPFLDAQTGIAQRPTNGRLYRTIDERYGPSTAGQICSYPSKEWHKRSKAPSSDATEMKFFCQSSPALAEALNASIPAPPVPDVRMLGPEAVVASHPEEQVIVEKRENRNVVQESIPLDLDDIEDMSPEEQPNQSDEDDWSGESSRRKRRKRQTKPTGTSSRKSAGGSGHSAGQTPIDPKPFICAHCGAKYKSRPGLNYHMAHVHSDFNELNKAAAQAQQGNQLISAAVDVSTFCDFCLGDRAENKKTSLPEELVSCHDCGRSGHPTCLNFTSNMIVSTKKYGWQCIECKSCAICGTSENDDQLLFCDDCDRGFHLYCLNPPLPSAPEGEWSCHLCQVEFGPKASLPAGASGPTSFRSAQHK</sequence>
<name>A0A914WNF3_9BILA</name>
<feature type="domain" description="PHD-type" evidence="12">
    <location>
        <begin position="259"/>
        <end position="319"/>
    </location>
</feature>
<evidence type="ECO:0000256" key="3">
    <source>
        <dbReference type="ARBA" id="ARBA00022723"/>
    </source>
</evidence>
<dbReference type="SMART" id="SM00355">
    <property type="entry name" value="ZnF_C2H2"/>
    <property type="match status" value="1"/>
</dbReference>
<dbReference type="PROSITE" id="PS00028">
    <property type="entry name" value="ZINC_FINGER_C2H2_1"/>
    <property type="match status" value="1"/>
</dbReference>
<dbReference type="InterPro" id="IPR025750">
    <property type="entry name" value="DPF1-3_N"/>
</dbReference>
<keyword evidence="4" id="KW-0677">Repeat</keyword>
<keyword evidence="3" id="KW-0479">Metal-binding</keyword>
<evidence type="ECO:0000313" key="14">
    <source>
        <dbReference type="Proteomes" id="UP000887566"/>
    </source>
</evidence>
<keyword evidence="14" id="KW-1185">Reference proteome</keyword>